<dbReference type="EMBL" id="SLWL01000001">
    <property type="protein sequence ID" value="TCO16213.1"/>
    <property type="molecule type" value="Genomic_DNA"/>
</dbReference>
<dbReference type="RefSeq" id="WP_132002323.1">
    <property type="nucleotide sequence ID" value="NZ_JBHUNN010000002.1"/>
</dbReference>
<name>A0A4R2H0V4_9HYPH</name>
<comment type="caution">
    <text evidence="3">The sequence shown here is derived from an EMBL/GenBank/DDBJ whole genome shotgun (WGS) entry which is preliminary data.</text>
</comment>
<gene>
    <name evidence="3" type="ORF">EV666_101466</name>
</gene>
<dbReference type="InterPro" id="IPR043129">
    <property type="entry name" value="ATPase_NBD"/>
</dbReference>
<dbReference type="PANTHER" id="PTHR18964">
    <property type="entry name" value="ROK (REPRESSOR, ORF, KINASE) FAMILY"/>
    <property type="match status" value="1"/>
</dbReference>
<dbReference type="InterPro" id="IPR000600">
    <property type="entry name" value="ROK"/>
</dbReference>
<evidence type="ECO:0000313" key="3">
    <source>
        <dbReference type="EMBL" id="TCO16213.1"/>
    </source>
</evidence>
<evidence type="ECO:0000313" key="4">
    <source>
        <dbReference type="Proteomes" id="UP000294881"/>
    </source>
</evidence>
<protein>
    <submittedName>
        <fullName evidence="3">ROK family protein</fullName>
    </submittedName>
</protein>
<dbReference type="Proteomes" id="UP000294881">
    <property type="component" value="Unassembled WGS sequence"/>
</dbReference>
<dbReference type="SUPFAM" id="SSF53067">
    <property type="entry name" value="Actin-like ATPase domain"/>
    <property type="match status" value="1"/>
</dbReference>
<reference evidence="3 4" key="1">
    <citation type="submission" date="2019-03" db="EMBL/GenBank/DDBJ databases">
        <title>Genomic Encyclopedia of Type Strains, Phase IV (KMG-IV): sequencing the most valuable type-strain genomes for metagenomic binning, comparative biology and taxonomic classification.</title>
        <authorList>
            <person name="Goeker M."/>
        </authorList>
    </citation>
    <scope>NUCLEOTIDE SEQUENCE [LARGE SCALE GENOMIC DNA]</scope>
    <source>
        <strain evidence="3 4">DSM 22958</strain>
    </source>
</reference>
<evidence type="ECO:0000256" key="1">
    <source>
        <dbReference type="ARBA" id="ARBA00006479"/>
    </source>
</evidence>
<dbReference type="Gene3D" id="3.30.420.40">
    <property type="match status" value="1"/>
</dbReference>
<feature type="compositionally biased region" description="Low complexity" evidence="2">
    <location>
        <begin position="1"/>
        <end position="18"/>
    </location>
</feature>
<evidence type="ECO:0000256" key="2">
    <source>
        <dbReference type="SAM" id="MobiDB-lite"/>
    </source>
</evidence>
<dbReference type="PANTHER" id="PTHR18964:SF149">
    <property type="entry name" value="BIFUNCTIONAL UDP-N-ACETYLGLUCOSAMINE 2-EPIMERASE_N-ACETYLMANNOSAMINE KINASE"/>
    <property type="match status" value="1"/>
</dbReference>
<keyword evidence="4" id="KW-1185">Reference proteome</keyword>
<dbReference type="OrthoDB" id="7903685at2"/>
<dbReference type="Pfam" id="PF00480">
    <property type="entry name" value="ROK"/>
    <property type="match status" value="1"/>
</dbReference>
<dbReference type="AlphaFoldDB" id="A0A4R2H0V4"/>
<organism evidence="3 4">
    <name type="scientific">Camelimonas lactis</name>
    <dbReference type="NCBI Taxonomy" id="659006"/>
    <lineage>
        <taxon>Bacteria</taxon>
        <taxon>Pseudomonadati</taxon>
        <taxon>Pseudomonadota</taxon>
        <taxon>Alphaproteobacteria</taxon>
        <taxon>Hyphomicrobiales</taxon>
        <taxon>Chelatococcaceae</taxon>
        <taxon>Camelimonas</taxon>
    </lineage>
</organism>
<feature type="region of interest" description="Disordered" evidence="2">
    <location>
        <begin position="1"/>
        <end position="46"/>
    </location>
</feature>
<accession>A0A4R2H0V4</accession>
<sequence length="393" mass="41978">MARSASARSGKKTAAGKSAKPKKSAAGKGRKQAKGDDAPSPAGVAVHGAQSLSSVLVDSYNLEIRDREGFVGDRASGRAFRATLDEIRKALRQNDRDGDPLGDNPSADISKSTLDRLLTKGDLEAAGVVLGAIEHFAGELAHVARRFLNDTAWKGTERIVVGGGLKQSRVGELAVGRAMVLLKSQGVDIDMEMIRHHPDEAGLIGCAHLAPAWVYEGHDAILAVDVGGSNIRCGVIDVNLKKKKDLSKARVWKSTLWRHRDDDPKRDEAVRRLTDMLAELIAMADSNGRRLCPLIGVGVPGVIGPDGAITRGGQNLPGNWESSRFNLAHCLREAIPEIGGHETAVVMHNDAVVQGLSQTPFMQDVTHWGVLTIGTGLGNARYTNRARLEDGEG</sequence>
<feature type="compositionally biased region" description="Basic residues" evidence="2">
    <location>
        <begin position="19"/>
        <end position="32"/>
    </location>
</feature>
<proteinExistence type="inferred from homology"/>
<comment type="similarity">
    <text evidence="1">Belongs to the ROK (NagC/XylR) family.</text>
</comment>